<gene>
    <name evidence="2" type="primary">CUNH22orf46</name>
</gene>
<name>A0A8C0VWD0_CASCN</name>
<feature type="compositionally biased region" description="Basic and acidic residues" evidence="1">
    <location>
        <begin position="1021"/>
        <end position="1030"/>
    </location>
</feature>
<evidence type="ECO:0000256" key="1">
    <source>
        <dbReference type="SAM" id="MobiDB-lite"/>
    </source>
</evidence>
<protein>
    <submittedName>
        <fullName evidence="2">Uncharacterized protein</fullName>
    </submittedName>
</protein>
<sequence>MLLSLLGACAVVGPFQGPEWEPVRGLLSQDHSCRDPRCCGNLLVLCLFLIWQVRHYWLQVTRTRPSKKNIIKVPSQNRVVPSTRCETFFNTTPDFFSPGKFGGLDSHVQHWAQKRRWGYQRSLQQQWAQYLLSEQHRCQDQSWSVHTPSEPAFCTSSFSSPCLVTQNSPWEALRVPWCLRHSQTYPALNTCQRMERFLVHSQEKLVPLESVVSMRYHPTSTTLAISLPNLHSTQRLQFCPRDFLPGPSTQQPEMPIWKSRDSPQETWAPWSETQTEGRKYSRETQAPQWVDQRECRREDAWEIQASRGQLSEEFRMEDGAEAKALSCKNQMTVVISETYGEILTSVWENQDQMGTENRVKIEELAKKNWRENGDKNTSTQPHMGENQEQLRCKTDVQTQTPEWGNQGQSGDEDAVETRVFEKNEKETRGEEEGEIRAQGLGKQDWTGGENDNEFQMSQQGKEDQPGGGTGAETEAKRGRNEDRVGGEDAVKTQKFGRKNLGEVKQKGDAETQALKWEKQRCTGSDNVIEIQTPVGEKQGQSGGEKSRKIQAFRREKWNLSRHVIQVGKKLREIREEDWVVIQTAWWGNQSEIVSEIDREFKIPCWGNQRQVGGEYRAEIQAPEERDQREDGDADGTLTFEAENKRQLRSKTHVEIHPIGRKKKEHLEENGTEMQTCRKRNPRESQEKPKGENGAETQETGEDNQGQLRNDFNEKIHILKCKNQEHVRGNGGANTQTSEVELWGELTTKIDEETHSAEWKTGEKCRDENRAETQIQGIRILREARGEGATETGAAGEGSQSQLGSDTDRKIHLSEWKDKEQMGGEAGTETQNPEKRNQREPGSANDVKTQRPERENHRQLENGTGSGCSLGRGSWEQIGGENPEGNQASEKRNRRAAGSENGKKIQRLKRKKQRLLSKVNAKTYLSECKNQEQIRGGNGAETQVQGKRNLRGTTGDDGTETQATAEDDQRQSRGETDGEIQIQEQGNQNKGGDENAMDSQDVGSQRMCRAEGAGRSPVPRRGGKEQVRGKDFARVKLQGDYSVGEVPTGKKCSLAQFAALTVSGYGTLEHKQTVAVNSVASRQGGEGEHLATKGMNLWEYRAGVSPASQPARPRSQRRQQSNKGVDSEKTSSLTHQPQNPQSPVLSVCHSLPCGQAPQAATALVGAPIQPTWPTLKKSKRLLLESLMRRRIAHLRWGLPRRILESYLLFNLLGSCSLARAVVRLPGLCTDQELQRQQERHCEVQGSSSGLKSSEKSQTVLPLERKNSKLQKHAMSLEKCRYQSESMGTSIPPKKPRRTRPQGGAREPQIQEEAPKANIPAPRTPRLASDSRSWSDPEIVKESSSENSRDRKMFRPEVSQMAERAPSRVKTSSSRAGHDYWKKELECIPWEASESSRHKCQQHTYWRRSPKTAVGRGTAQGQPFSCSTDTFSFNGNVHCAAARLSMTLLNKMPWSSQLAKPQHSAPNLTLGDPTLFPKVGDLHSREDSPGIHTALKRGFQSPRHCRAGAALPRTKSYQGQAAPANPNRAPGNPSTPQKFDFMKHLRCFLFRCGLKK</sequence>
<dbReference type="Ensembl" id="ENSCCNT00000000465.1">
    <property type="protein sequence ID" value="ENSCCNP00000000358.1"/>
    <property type="gene ID" value="ENSCCNG00000000413.1"/>
</dbReference>
<dbReference type="PANTHER" id="PTHR22379">
    <property type="entry name" value="RIKEN CDNA 4930407I10 GENE"/>
    <property type="match status" value="1"/>
</dbReference>
<reference evidence="2" key="1">
    <citation type="submission" date="2023-09" db="UniProtKB">
        <authorList>
            <consortium name="Ensembl"/>
        </authorList>
    </citation>
    <scope>IDENTIFICATION</scope>
</reference>
<feature type="compositionally biased region" description="Basic and acidic residues" evidence="1">
    <location>
        <begin position="641"/>
        <end position="657"/>
    </location>
</feature>
<accession>A0A8C0VWD0</accession>
<feature type="compositionally biased region" description="Basic and acidic residues" evidence="1">
    <location>
        <begin position="805"/>
        <end position="821"/>
    </location>
</feature>
<feature type="region of interest" description="Disordered" evidence="1">
    <location>
        <begin position="1238"/>
        <end position="1373"/>
    </location>
</feature>
<feature type="compositionally biased region" description="Basic and acidic residues" evidence="1">
    <location>
        <begin position="421"/>
        <end position="430"/>
    </location>
</feature>
<feature type="compositionally biased region" description="Low complexity" evidence="1">
    <location>
        <begin position="788"/>
        <end position="797"/>
    </location>
</feature>
<feature type="compositionally biased region" description="Basic and acidic residues" evidence="1">
    <location>
        <begin position="966"/>
        <end position="975"/>
    </location>
</feature>
<feature type="compositionally biased region" description="Basic residues" evidence="1">
    <location>
        <begin position="903"/>
        <end position="914"/>
    </location>
</feature>
<proteinExistence type="predicted"/>
<dbReference type="InterPro" id="IPR031715">
    <property type="entry name" value="DUF4727"/>
</dbReference>
<feature type="region of interest" description="Disordered" evidence="1">
    <location>
        <begin position="639"/>
        <end position="710"/>
    </location>
</feature>
<feature type="compositionally biased region" description="Low complexity" evidence="1">
    <location>
        <begin position="1104"/>
        <end position="1120"/>
    </location>
</feature>
<feature type="region of interest" description="Disordered" evidence="1">
    <location>
        <begin position="248"/>
        <end position="285"/>
    </location>
</feature>
<evidence type="ECO:0000313" key="2">
    <source>
        <dbReference type="Ensembl" id="ENSCCNP00000000358.1"/>
    </source>
</evidence>
<dbReference type="PANTHER" id="PTHR22379:SF1">
    <property type="entry name" value="RIKEN CDNA 4930407I10 GENE"/>
    <property type="match status" value="1"/>
</dbReference>
<organism evidence="2">
    <name type="scientific">Castor canadensis</name>
    <name type="common">American beaver</name>
    <dbReference type="NCBI Taxonomy" id="51338"/>
    <lineage>
        <taxon>Eukaryota</taxon>
        <taxon>Metazoa</taxon>
        <taxon>Chordata</taxon>
        <taxon>Craniata</taxon>
        <taxon>Vertebrata</taxon>
        <taxon>Euteleostomi</taxon>
        <taxon>Mammalia</taxon>
        <taxon>Eutheria</taxon>
        <taxon>Euarchontoglires</taxon>
        <taxon>Glires</taxon>
        <taxon>Rodentia</taxon>
        <taxon>Castorimorpha</taxon>
        <taxon>Castoridae</taxon>
        <taxon>Castor</taxon>
    </lineage>
</organism>
<feature type="region of interest" description="Disordered" evidence="1">
    <location>
        <begin position="1103"/>
        <end position="1143"/>
    </location>
</feature>
<feature type="compositionally biased region" description="Basic and acidic residues" evidence="1">
    <location>
        <begin position="499"/>
        <end position="509"/>
    </location>
</feature>
<feature type="compositionally biased region" description="Basic and acidic residues" evidence="1">
    <location>
        <begin position="1331"/>
        <end position="1353"/>
    </location>
</feature>
<feature type="region of interest" description="Disordered" evidence="1">
    <location>
        <begin position="421"/>
        <end position="509"/>
    </location>
</feature>
<feature type="compositionally biased region" description="Basic and acidic residues" evidence="1">
    <location>
        <begin position="473"/>
        <end position="491"/>
    </location>
</feature>
<feature type="region of interest" description="Disordered" evidence="1">
    <location>
        <begin position="369"/>
        <end position="388"/>
    </location>
</feature>
<feature type="compositionally biased region" description="Polar residues" evidence="1">
    <location>
        <begin position="1129"/>
        <end position="1143"/>
    </location>
</feature>
<feature type="compositionally biased region" description="Low complexity" evidence="1">
    <location>
        <begin position="1519"/>
        <end position="1530"/>
    </location>
</feature>
<feature type="region of interest" description="Disordered" evidence="1">
    <location>
        <begin position="777"/>
        <end position="1030"/>
    </location>
</feature>
<dbReference type="Pfam" id="PF15856">
    <property type="entry name" value="DUF4727"/>
    <property type="match status" value="1"/>
</dbReference>
<feature type="region of interest" description="Disordered" evidence="1">
    <location>
        <begin position="1511"/>
        <end position="1534"/>
    </location>
</feature>
<feature type="compositionally biased region" description="Polar residues" evidence="1">
    <location>
        <begin position="375"/>
        <end position="387"/>
    </location>
</feature>
<feature type="compositionally biased region" description="Basic and acidic residues" evidence="1">
    <location>
        <begin position="847"/>
        <end position="859"/>
    </location>
</feature>
<feature type="compositionally biased region" description="Basic and acidic residues" evidence="1">
    <location>
        <begin position="681"/>
        <end position="692"/>
    </location>
</feature>
<feature type="compositionally biased region" description="Polar residues" evidence="1">
    <location>
        <begin position="694"/>
        <end position="709"/>
    </location>
</feature>